<dbReference type="EMBL" id="JAPEUR010000218">
    <property type="protein sequence ID" value="KAJ4314845.1"/>
    <property type="molecule type" value="Genomic_DNA"/>
</dbReference>
<proteinExistence type="predicted"/>
<reference evidence="1" key="1">
    <citation type="submission" date="2022-10" db="EMBL/GenBank/DDBJ databases">
        <title>Tapping the CABI collections for fungal endophytes: first genome assemblies for Collariella, Neodidymelliopsis, Ascochyta clinopodiicola, Didymella pomorum, Didymosphaeria variabile, Neocosmospora piperis and Neocucurbitaria cava.</title>
        <authorList>
            <person name="Hill R."/>
        </authorList>
    </citation>
    <scope>NUCLEOTIDE SEQUENCE</scope>
    <source>
        <strain evidence="1">IMI 366586</strain>
    </source>
</reference>
<dbReference type="AlphaFoldDB" id="A0A9W9BK40"/>
<evidence type="ECO:0000313" key="1">
    <source>
        <dbReference type="EMBL" id="KAJ4314845.1"/>
    </source>
</evidence>
<keyword evidence="2" id="KW-1185">Reference proteome</keyword>
<evidence type="ECO:0000313" key="2">
    <source>
        <dbReference type="Proteomes" id="UP001140502"/>
    </source>
</evidence>
<organism evidence="1 2">
    <name type="scientific">Fusarium piperis</name>
    <dbReference type="NCBI Taxonomy" id="1435070"/>
    <lineage>
        <taxon>Eukaryota</taxon>
        <taxon>Fungi</taxon>
        <taxon>Dikarya</taxon>
        <taxon>Ascomycota</taxon>
        <taxon>Pezizomycotina</taxon>
        <taxon>Sordariomycetes</taxon>
        <taxon>Hypocreomycetidae</taxon>
        <taxon>Hypocreales</taxon>
        <taxon>Nectriaceae</taxon>
        <taxon>Fusarium</taxon>
        <taxon>Fusarium solani species complex</taxon>
    </lineage>
</organism>
<accession>A0A9W9BK40</accession>
<name>A0A9W9BK40_9HYPO</name>
<dbReference type="Proteomes" id="UP001140502">
    <property type="component" value="Unassembled WGS sequence"/>
</dbReference>
<gene>
    <name evidence="1" type="ORF">N0V84_008676</name>
</gene>
<protein>
    <submittedName>
        <fullName evidence="1">Uncharacterized protein</fullName>
    </submittedName>
</protein>
<comment type="caution">
    <text evidence="1">The sequence shown here is derived from an EMBL/GenBank/DDBJ whole genome shotgun (WGS) entry which is preliminary data.</text>
</comment>
<dbReference type="OrthoDB" id="4633509at2759"/>
<sequence>MDYAARLRQAQQRGPIRDHAWERAMQMPFLDDKPMDGPPSCTERDFRRPHLRQCTFDFSTIIWGRKLGGGLDGCVWKVWFGDTGPFALKVFWDTEPPDFYHYYAPQRECQNAAILQMLEAAIAKAPKPIRVLADPRDKLEARHNLFWFSDEAHSESFPEEFEAVEITSMPRFTKCYGWLKFNSDVFLDLPLRLKAEPRTISKVKRFISPSKEYTAIVYEYIEKGENDEAVVEEVDRFCWLTGFAHTLSPLARNWRSGVLVDHSDIVCARGYGSNIALLMATLVSILYDIESIITSMESIGPRLQNPRLRPSDQEVTQLHELATRMLERAQCLRDKSISCASEWTSEIFQKSDEHMSRAQSAIRTAAQGKVKWSILRRNLAAIYQGHSASVVDSPSLKARKARKAQKSLTLRKLGAGAILAWGVSLPPSLWEEMDQLVFNDVTKQMTEAAVGSEPISEIALNARDIIRDLGKEEPFCGIESYHHFVHEVENLACKQPHQRPSKKRRLDDNEDIQGIDFSVCLESHTGEGHMLANQTIVAIPDVYPLSTYPGEALLVNGAPDCRWT</sequence>